<feature type="domain" description="ABC transmembrane type-1" evidence="8">
    <location>
        <begin position="73"/>
        <end position="275"/>
    </location>
</feature>
<keyword evidence="10" id="KW-1185">Reference proteome</keyword>
<comment type="subcellular location">
    <subcellularLocation>
        <location evidence="1 7">Cell membrane</location>
        <topology evidence="1 7">Multi-pass membrane protein</topology>
    </subcellularLocation>
</comment>
<evidence type="ECO:0000259" key="8">
    <source>
        <dbReference type="PROSITE" id="PS50928"/>
    </source>
</evidence>
<evidence type="ECO:0000256" key="5">
    <source>
        <dbReference type="ARBA" id="ARBA00022989"/>
    </source>
</evidence>
<evidence type="ECO:0000256" key="1">
    <source>
        <dbReference type="ARBA" id="ARBA00004651"/>
    </source>
</evidence>
<proteinExistence type="inferred from homology"/>
<evidence type="ECO:0000313" key="9">
    <source>
        <dbReference type="EMBL" id="MCC2209777.1"/>
    </source>
</evidence>
<feature type="transmembrane region" description="Helical" evidence="7">
    <location>
        <begin position="135"/>
        <end position="159"/>
    </location>
</feature>
<keyword evidence="5 7" id="KW-1133">Transmembrane helix</keyword>
<dbReference type="InterPro" id="IPR000515">
    <property type="entry name" value="MetI-like"/>
</dbReference>
<dbReference type="PROSITE" id="PS50928">
    <property type="entry name" value="ABC_TM1"/>
    <property type="match status" value="1"/>
</dbReference>
<dbReference type="RefSeq" id="WP_308455895.1">
    <property type="nucleotide sequence ID" value="NZ_JAJEQM010000003.1"/>
</dbReference>
<evidence type="ECO:0000256" key="7">
    <source>
        <dbReference type="RuleBase" id="RU363032"/>
    </source>
</evidence>
<dbReference type="GO" id="GO:0005886">
    <property type="term" value="C:plasma membrane"/>
    <property type="evidence" value="ECO:0007669"/>
    <property type="project" value="UniProtKB-SubCell"/>
</dbReference>
<dbReference type="PANTHER" id="PTHR43744">
    <property type="entry name" value="ABC TRANSPORTER PERMEASE PROTEIN MG189-RELATED-RELATED"/>
    <property type="match status" value="1"/>
</dbReference>
<protein>
    <submittedName>
        <fullName evidence="9">Carbohydrate ABC transporter permease</fullName>
    </submittedName>
</protein>
<dbReference type="Proteomes" id="UP001198242">
    <property type="component" value="Unassembled WGS sequence"/>
</dbReference>
<keyword evidence="3" id="KW-1003">Cell membrane</keyword>
<evidence type="ECO:0000256" key="4">
    <source>
        <dbReference type="ARBA" id="ARBA00022692"/>
    </source>
</evidence>
<dbReference type="InterPro" id="IPR035906">
    <property type="entry name" value="MetI-like_sf"/>
</dbReference>
<organism evidence="9 10">
    <name type="scientific">Hominilimicola fabiformis</name>
    <dbReference type="NCBI Taxonomy" id="2885356"/>
    <lineage>
        <taxon>Bacteria</taxon>
        <taxon>Bacillati</taxon>
        <taxon>Bacillota</taxon>
        <taxon>Clostridia</taxon>
        <taxon>Eubacteriales</taxon>
        <taxon>Oscillospiraceae</taxon>
        <taxon>Hominilimicola</taxon>
    </lineage>
</organism>
<name>A0AAE3DXH8_9FIRM</name>
<feature type="transmembrane region" description="Helical" evidence="7">
    <location>
        <begin position="256"/>
        <end position="276"/>
    </location>
</feature>
<evidence type="ECO:0000256" key="6">
    <source>
        <dbReference type="ARBA" id="ARBA00023136"/>
    </source>
</evidence>
<feature type="transmembrane region" description="Helical" evidence="7">
    <location>
        <begin position="108"/>
        <end position="129"/>
    </location>
</feature>
<sequence length="291" mass="32056">MKRKATDVLADVFIYVFMAVLSLLCLIPFIHVLSVSISGNGAVMSNQVFLIPKDVNLDAYKTVFGDATMMRSLWFTVFVTVAFTALGMFLTICGAFALSRKRLKGRKVIGVIFLITMYFTAGTIPDYILMSQLHLINTAAVLILPLAFSAYNLIILRTFMQNSVPQSLEEAAAIDGCNDFIVLVRIVLPLSVPVLATLALFYAVGRWNTFQDALYFITKSPLKPLQLKLYELVNAAGSNSSVSQEVAGESMQAEEVLKSACIMFATIPIVIVYPFIQKYFVKGVMIGAVKE</sequence>
<keyword evidence="2 7" id="KW-0813">Transport</keyword>
<gene>
    <name evidence="9" type="ORF">LKE05_03070</name>
</gene>
<dbReference type="SUPFAM" id="SSF161098">
    <property type="entry name" value="MetI-like"/>
    <property type="match status" value="1"/>
</dbReference>
<keyword evidence="6 7" id="KW-0472">Membrane</keyword>
<feature type="transmembrane region" description="Helical" evidence="7">
    <location>
        <begin position="73"/>
        <end position="96"/>
    </location>
</feature>
<dbReference type="Gene3D" id="1.10.3720.10">
    <property type="entry name" value="MetI-like"/>
    <property type="match status" value="1"/>
</dbReference>
<accession>A0AAE3DXH8</accession>
<evidence type="ECO:0000256" key="3">
    <source>
        <dbReference type="ARBA" id="ARBA00022475"/>
    </source>
</evidence>
<keyword evidence="4 7" id="KW-0812">Transmembrane</keyword>
<reference evidence="9 10" key="1">
    <citation type="submission" date="2021-10" db="EMBL/GenBank/DDBJ databases">
        <title>Anaerobic single-cell dispensing facilitates the cultivation of human gut bacteria.</title>
        <authorList>
            <person name="Afrizal A."/>
        </authorList>
    </citation>
    <scope>NUCLEOTIDE SEQUENCE [LARGE SCALE GENOMIC DNA]</scope>
    <source>
        <strain evidence="9 10">CLA-AA-H232</strain>
    </source>
</reference>
<evidence type="ECO:0000313" key="10">
    <source>
        <dbReference type="Proteomes" id="UP001198242"/>
    </source>
</evidence>
<feature type="transmembrane region" description="Helical" evidence="7">
    <location>
        <begin position="12"/>
        <end position="37"/>
    </location>
</feature>
<dbReference type="PANTHER" id="PTHR43744:SF9">
    <property type="entry name" value="POLYGALACTURONAN_RHAMNOGALACTURONAN TRANSPORT SYSTEM PERMEASE PROTEIN YTCP"/>
    <property type="match status" value="1"/>
</dbReference>
<dbReference type="GO" id="GO:0055085">
    <property type="term" value="P:transmembrane transport"/>
    <property type="evidence" value="ECO:0007669"/>
    <property type="project" value="InterPro"/>
</dbReference>
<feature type="transmembrane region" description="Helical" evidence="7">
    <location>
        <begin position="180"/>
        <end position="204"/>
    </location>
</feature>
<dbReference type="Pfam" id="PF00528">
    <property type="entry name" value="BPD_transp_1"/>
    <property type="match status" value="1"/>
</dbReference>
<dbReference type="CDD" id="cd06261">
    <property type="entry name" value="TM_PBP2"/>
    <property type="match status" value="1"/>
</dbReference>
<dbReference type="AlphaFoldDB" id="A0AAE3DXH8"/>
<dbReference type="EMBL" id="JAJEQM010000003">
    <property type="protein sequence ID" value="MCC2209777.1"/>
    <property type="molecule type" value="Genomic_DNA"/>
</dbReference>
<evidence type="ECO:0000256" key="2">
    <source>
        <dbReference type="ARBA" id="ARBA00022448"/>
    </source>
</evidence>
<comment type="caution">
    <text evidence="9">The sequence shown here is derived from an EMBL/GenBank/DDBJ whole genome shotgun (WGS) entry which is preliminary data.</text>
</comment>
<comment type="similarity">
    <text evidence="7">Belongs to the binding-protein-dependent transport system permease family.</text>
</comment>